<keyword evidence="2" id="KW-1185">Reference proteome</keyword>
<protein>
    <recommendedName>
        <fullName evidence="3">Cthe-2314-like HEPN domain-containing protein</fullName>
    </recommendedName>
</protein>
<evidence type="ECO:0000313" key="2">
    <source>
        <dbReference type="Proteomes" id="UP000192939"/>
    </source>
</evidence>
<organism evidence="1 2">
    <name type="scientific">Paenibacillus barengoltzii J12</name>
    <dbReference type="NCBI Taxonomy" id="935846"/>
    <lineage>
        <taxon>Bacteria</taxon>
        <taxon>Bacillati</taxon>
        <taxon>Bacillota</taxon>
        <taxon>Bacilli</taxon>
        <taxon>Bacillales</taxon>
        <taxon>Paenibacillaceae</taxon>
        <taxon>Paenibacillus</taxon>
    </lineage>
</organism>
<dbReference type="EMBL" id="FXAE01000084">
    <property type="protein sequence ID" value="SMF69329.1"/>
    <property type="molecule type" value="Genomic_DNA"/>
</dbReference>
<sequence>MKVLHITFLIDQKWGYRIINSCKKAFDSGIFQTESPWEKDAFLHTASRLDGLVFSITKLNETTDQLMKEISNIDPVELKMCLDEDRSYFLSDRFMRQAMMFYIHSFLYEIDSCLEFITNHVLLPIYHNLHQWNKNKIKDHISIKLSEQGINPTYIREVTSLRNHFTHHASAHIAVDIDRQDIIIMKKNILDFSETSTSEFIYLKEDLSRLNDEFWKSIRIIEEIVEADIQLLLDT</sequence>
<accession>A0ABY1M3J6</accession>
<comment type="caution">
    <text evidence="1">The sequence shown here is derived from an EMBL/GenBank/DDBJ whole genome shotgun (WGS) entry which is preliminary data.</text>
</comment>
<evidence type="ECO:0008006" key="3">
    <source>
        <dbReference type="Google" id="ProtNLM"/>
    </source>
</evidence>
<proteinExistence type="predicted"/>
<dbReference type="RefSeq" id="WP_028540213.1">
    <property type="nucleotide sequence ID" value="NZ_FXAE01000084.1"/>
</dbReference>
<gene>
    <name evidence="1" type="ORF">SAMN02744124_04390</name>
</gene>
<reference evidence="1 2" key="1">
    <citation type="submission" date="2017-04" db="EMBL/GenBank/DDBJ databases">
        <authorList>
            <person name="Varghese N."/>
            <person name="Submissions S."/>
        </authorList>
    </citation>
    <scope>NUCLEOTIDE SEQUENCE [LARGE SCALE GENOMIC DNA]</scope>
    <source>
        <strain evidence="1 2">J12</strain>
    </source>
</reference>
<evidence type="ECO:0000313" key="1">
    <source>
        <dbReference type="EMBL" id="SMF69329.1"/>
    </source>
</evidence>
<dbReference type="Proteomes" id="UP000192939">
    <property type="component" value="Unassembled WGS sequence"/>
</dbReference>
<name>A0ABY1M3J6_9BACL</name>